<evidence type="ECO:0000313" key="2">
    <source>
        <dbReference type="EMBL" id="EER18674.1"/>
    </source>
</evidence>
<protein>
    <submittedName>
        <fullName evidence="2">Uncharacterized protein</fullName>
    </submittedName>
</protein>
<dbReference type="AlphaFoldDB" id="C5KA21"/>
<evidence type="ECO:0000256" key="1">
    <source>
        <dbReference type="SAM" id="MobiDB-lite"/>
    </source>
</evidence>
<reference evidence="2 3" key="1">
    <citation type="submission" date="2008-07" db="EMBL/GenBank/DDBJ databases">
        <authorList>
            <person name="El-Sayed N."/>
            <person name="Caler E."/>
            <person name="Inman J."/>
            <person name="Amedeo P."/>
            <person name="Hass B."/>
            <person name="Wortman J."/>
        </authorList>
    </citation>
    <scope>NUCLEOTIDE SEQUENCE [LARGE SCALE GENOMIC DNA]</scope>
    <source>
        <strain evidence="3">ATCC 50983 / TXsc</strain>
    </source>
</reference>
<dbReference type="EMBL" id="GG671588">
    <property type="protein sequence ID" value="EER18674.1"/>
    <property type="molecule type" value="Genomic_DNA"/>
</dbReference>
<dbReference type="RefSeq" id="XP_002786878.1">
    <property type="nucleotide sequence ID" value="XM_002786832.1"/>
</dbReference>
<dbReference type="InParanoid" id="C5KA21"/>
<sequence>VDPMYAHQLAMYASGFQSPMVVPNMGQMGSPPPTLPVAAAAAASSSNMETEQGRRSMGAPIPEGCWT</sequence>
<name>C5KA21_PERM5</name>
<evidence type="ECO:0000313" key="3">
    <source>
        <dbReference type="Proteomes" id="UP000007800"/>
    </source>
</evidence>
<feature type="non-terminal residue" evidence="2">
    <location>
        <position position="1"/>
    </location>
</feature>
<feature type="non-terminal residue" evidence="2">
    <location>
        <position position="67"/>
    </location>
</feature>
<feature type="region of interest" description="Disordered" evidence="1">
    <location>
        <begin position="41"/>
        <end position="67"/>
    </location>
</feature>
<accession>C5KA21</accession>
<dbReference type="Proteomes" id="UP000007800">
    <property type="component" value="Unassembled WGS sequence"/>
</dbReference>
<dbReference type="GeneID" id="9048814"/>
<gene>
    <name evidence="2" type="ORF">Pmar_PMAR027153</name>
</gene>
<organism evidence="3">
    <name type="scientific">Perkinsus marinus (strain ATCC 50983 / TXsc)</name>
    <dbReference type="NCBI Taxonomy" id="423536"/>
    <lineage>
        <taxon>Eukaryota</taxon>
        <taxon>Sar</taxon>
        <taxon>Alveolata</taxon>
        <taxon>Perkinsozoa</taxon>
        <taxon>Perkinsea</taxon>
        <taxon>Perkinsida</taxon>
        <taxon>Perkinsidae</taxon>
        <taxon>Perkinsus</taxon>
    </lineage>
</organism>
<keyword evidence="3" id="KW-1185">Reference proteome</keyword>
<proteinExistence type="predicted"/>